<keyword evidence="2" id="KW-0653">Protein transport</keyword>
<comment type="subcellular location">
    <subcellularLocation>
        <location evidence="2">Golgi apparatus</location>
        <location evidence="2">trans-Golgi network</location>
    </subcellularLocation>
</comment>
<dbReference type="GO" id="GO:1990745">
    <property type="term" value="C:EARP complex"/>
    <property type="evidence" value="ECO:0007669"/>
    <property type="project" value="TreeGrafter"/>
</dbReference>
<dbReference type="GO" id="GO:0007030">
    <property type="term" value="P:Golgi organization"/>
    <property type="evidence" value="ECO:0007669"/>
    <property type="project" value="UniProtKB-UniRule"/>
</dbReference>
<feature type="region of interest" description="Disordered" evidence="3">
    <location>
        <begin position="1"/>
        <end position="48"/>
    </location>
</feature>
<name>A0AAI8Z4D3_9PEZI</name>
<dbReference type="PANTHER" id="PTHR15954">
    <property type="entry name" value="VACUOLAR PROTEIN SORTING-ASSOCIATED PROTEIN 51 HOMOLOG"/>
    <property type="match status" value="1"/>
</dbReference>
<keyword evidence="2" id="KW-0813">Transport</keyword>
<dbReference type="GO" id="GO:0048193">
    <property type="term" value="P:Golgi vesicle transport"/>
    <property type="evidence" value="ECO:0007669"/>
    <property type="project" value="TreeGrafter"/>
</dbReference>
<evidence type="ECO:0000256" key="2">
    <source>
        <dbReference type="RuleBase" id="RU368010"/>
    </source>
</evidence>
<dbReference type="GO" id="GO:0015031">
    <property type="term" value="P:protein transport"/>
    <property type="evidence" value="ECO:0007669"/>
    <property type="project" value="UniProtKB-UniRule"/>
</dbReference>
<comment type="similarity">
    <text evidence="1 2">Belongs to the VPS51 family.</text>
</comment>
<keyword evidence="5" id="KW-1185">Reference proteome</keyword>
<keyword evidence="2" id="KW-0333">Golgi apparatus</keyword>
<feature type="compositionally biased region" description="Low complexity" evidence="3">
    <location>
        <begin position="1"/>
        <end position="36"/>
    </location>
</feature>
<dbReference type="Proteomes" id="UP001296104">
    <property type="component" value="Unassembled WGS sequence"/>
</dbReference>
<dbReference type="GO" id="GO:0042147">
    <property type="term" value="P:retrograde transport, endosome to Golgi"/>
    <property type="evidence" value="ECO:0007669"/>
    <property type="project" value="UniProtKB-UniRule"/>
</dbReference>
<dbReference type="AlphaFoldDB" id="A0AAI8Z4D3"/>
<comment type="function">
    <text evidence="2">Acts as component of the GARP complex that is involved in retrograde transport from early and late endosomes to the trans-Golgi network (TGN).</text>
</comment>
<evidence type="ECO:0000313" key="4">
    <source>
        <dbReference type="EMBL" id="CAK4032294.1"/>
    </source>
</evidence>
<proteinExistence type="inferred from homology"/>
<reference evidence="4" key="1">
    <citation type="submission" date="2023-11" db="EMBL/GenBank/DDBJ databases">
        <authorList>
            <person name="Alioto T."/>
            <person name="Alioto T."/>
            <person name="Gomez Garrido J."/>
        </authorList>
    </citation>
    <scope>NUCLEOTIDE SEQUENCE</scope>
</reference>
<comment type="caution">
    <text evidence="4">The sequence shown here is derived from an EMBL/GenBank/DDBJ whole genome shotgun (WGS) entry which is preliminary data.</text>
</comment>
<evidence type="ECO:0000256" key="1">
    <source>
        <dbReference type="ARBA" id="ARBA00006080"/>
    </source>
</evidence>
<dbReference type="InterPro" id="IPR014812">
    <property type="entry name" value="Vps51"/>
</dbReference>
<dbReference type="PANTHER" id="PTHR15954:SF4">
    <property type="entry name" value="VACUOLAR PROTEIN SORTING-ASSOCIATED PROTEIN 51 HOMOLOG"/>
    <property type="match status" value="1"/>
</dbReference>
<dbReference type="GO" id="GO:0000938">
    <property type="term" value="C:GARP complex"/>
    <property type="evidence" value="ECO:0007669"/>
    <property type="project" value="UniProtKB-UniRule"/>
</dbReference>
<dbReference type="GO" id="GO:0006869">
    <property type="term" value="P:lipid transport"/>
    <property type="evidence" value="ECO:0007669"/>
    <property type="project" value="UniProtKB-UniRule"/>
</dbReference>
<organism evidence="4 5">
    <name type="scientific">Lecanosticta acicola</name>
    <dbReference type="NCBI Taxonomy" id="111012"/>
    <lineage>
        <taxon>Eukaryota</taxon>
        <taxon>Fungi</taxon>
        <taxon>Dikarya</taxon>
        <taxon>Ascomycota</taxon>
        <taxon>Pezizomycotina</taxon>
        <taxon>Dothideomycetes</taxon>
        <taxon>Dothideomycetidae</taxon>
        <taxon>Mycosphaerellales</taxon>
        <taxon>Mycosphaerellaceae</taxon>
        <taxon>Lecanosticta</taxon>
    </lineage>
</organism>
<dbReference type="Pfam" id="PF08700">
    <property type="entry name" value="VPS51_Exo84_N"/>
    <property type="match status" value="1"/>
</dbReference>
<dbReference type="EMBL" id="CAVMBE010000061">
    <property type="protein sequence ID" value="CAK4032294.1"/>
    <property type="molecule type" value="Genomic_DNA"/>
</dbReference>
<dbReference type="GO" id="GO:0005829">
    <property type="term" value="C:cytosol"/>
    <property type="evidence" value="ECO:0007669"/>
    <property type="project" value="GOC"/>
</dbReference>
<keyword evidence="2" id="KW-0445">Lipid transport</keyword>
<feature type="region of interest" description="Disordered" evidence="3">
    <location>
        <begin position="65"/>
        <end position="98"/>
    </location>
</feature>
<comment type="subunit">
    <text evidence="2">Component of the Golgi-associated retrograde protein (GARP) complex.</text>
</comment>
<gene>
    <name evidence="4" type="ORF">LECACI_7A007452</name>
</gene>
<sequence length="255" mass="27650">MSTIASPRPSISLSSRRNSASSTTIITSNTTNTTNRGAPSGSGTAAERGALRRNRAALRDYYNLQPVSASSPATSTPELTTTPTLDPTQESELDKPGFNTSSYISNLLSTENLENVLRVEAGLVSDIRTLDGEKKALVYDNYSKLIAATDTIRHMREKIDPLTPTTSTLSPAIGHIAETASALTQDLRRANGGAKDAGKERQRALVRWVLSAPERIGALDGEQAEKEWKQVDAVLERWEGVKGVEDIRRRCLEAL</sequence>
<evidence type="ECO:0000256" key="3">
    <source>
        <dbReference type="SAM" id="MobiDB-lite"/>
    </source>
</evidence>
<dbReference type="GO" id="GO:0032456">
    <property type="term" value="P:endocytic recycling"/>
    <property type="evidence" value="ECO:0007669"/>
    <property type="project" value="TreeGrafter"/>
</dbReference>
<evidence type="ECO:0000313" key="5">
    <source>
        <dbReference type="Proteomes" id="UP001296104"/>
    </source>
</evidence>
<feature type="compositionally biased region" description="Low complexity" evidence="3">
    <location>
        <begin position="65"/>
        <end position="90"/>
    </location>
</feature>
<protein>
    <recommendedName>
        <fullName evidence="2">Vacuolar protein sorting-associated protein 51 homolog</fullName>
    </recommendedName>
</protein>
<accession>A0AAI8Z4D3</accession>
<dbReference type="GO" id="GO:0016020">
    <property type="term" value="C:membrane"/>
    <property type="evidence" value="ECO:0007669"/>
    <property type="project" value="TreeGrafter"/>
</dbReference>